<evidence type="ECO:0000256" key="2">
    <source>
        <dbReference type="SAM" id="Phobius"/>
    </source>
</evidence>
<protein>
    <submittedName>
        <fullName evidence="5">Aste57867_13176 protein</fullName>
    </submittedName>
</protein>
<accession>A0A485KXF5</accession>
<keyword evidence="2" id="KW-1133">Transmembrane helix</keyword>
<feature type="compositionally biased region" description="Low complexity" evidence="1">
    <location>
        <begin position="257"/>
        <end position="291"/>
    </location>
</feature>
<evidence type="ECO:0000259" key="3">
    <source>
        <dbReference type="PROSITE" id="PS50011"/>
    </source>
</evidence>
<dbReference type="AlphaFoldDB" id="A0A485KXF5"/>
<dbReference type="PANTHER" id="PTHR44329">
    <property type="entry name" value="SERINE/THREONINE-PROTEIN KINASE TNNI3K-RELATED"/>
    <property type="match status" value="1"/>
</dbReference>
<feature type="region of interest" description="Disordered" evidence="1">
    <location>
        <begin position="257"/>
        <end position="300"/>
    </location>
</feature>
<dbReference type="Pfam" id="PF07714">
    <property type="entry name" value="PK_Tyr_Ser-Thr"/>
    <property type="match status" value="1"/>
</dbReference>
<evidence type="ECO:0000256" key="1">
    <source>
        <dbReference type="SAM" id="MobiDB-lite"/>
    </source>
</evidence>
<evidence type="ECO:0000313" key="6">
    <source>
        <dbReference type="Proteomes" id="UP000332933"/>
    </source>
</evidence>
<dbReference type="InterPro" id="IPR000719">
    <property type="entry name" value="Prot_kinase_dom"/>
</dbReference>
<evidence type="ECO:0000313" key="5">
    <source>
        <dbReference type="EMBL" id="VFT90017.1"/>
    </source>
</evidence>
<sequence length="694" mass="75593">MRTGATTAPGDLNSVFFTCHATPGACATADVTAFLKRCGGKPEQMAFNPAEVSVCCDVNSVRECIYMRPGEWTAKRISVVPVPGGTSKPMYTLTNWNAYAWVELMYVCTTTSSIFIVWLSDITRVSLKAVETTSFNYTNVKKLTIVDADLESIQTPPSPALNILDLSKNNLHVFPTYLFNATHSTIESVLLPPPVFAHTVSRQLNIFANPWAAAIPVDATQCTKLKAAADGGHITGIYVNCTCTATTSTCAVPPSIPSTTTSSANNSTANATTTTRLPTTQSSATTPPTDTRATVHDETSGGTPTGTILVIIMAVAVIGLAALAVLLYRRRRHIQRNPHAPTGFEVAAISSRSLPFTRPLVLTSGNKTQLLRKTSSLSSSTTTTTYPTTGLWAAKGVGGGPAPSRHRVDQLPILPAESAKLLRLLSGSLFSGKYNGENVVMKRLDAREVNEDEVANFIADVNVIGQLEHPHVLLLYGVVKFSDYEVCAVAEFMHCGTLPHVLLKQEIALSWPDMLRMCFEVASALAYVHSQPNYTRATCLTSRDVLVNVSLTCKLNIFDFMKRFERTKVPDVTYGGASLAWEAPEVLSHNCSRSSTAEIYSLGVIFGEIVTRARPYATWTRELGFVGADHQIMRRTKASKDMPHENRPEFASCPRFFRHLVAACLERDVLRRPLAVSVAETLHHEMTLLSRNYG</sequence>
<dbReference type="InterPro" id="IPR051681">
    <property type="entry name" value="Ser/Thr_Kinases-Pseudokinases"/>
</dbReference>
<keyword evidence="6" id="KW-1185">Reference proteome</keyword>
<reference evidence="4" key="2">
    <citation type="submission" date="2019-06" db="EMBL/GenBank/DDBJ databases">
        <title>Genomics analysis of Aphanomyces spp. identifies a new class of oomycete effector associated with host adaptation.</title>
        <authorList>
            <person name="Gaulin E."/>
        </authorList>
    </citation>
    <scope>NUCLEOTIDE SEQUENCE</scope>
    <source>
        <strain evidence="4">CBS 578.67</strain>
    </source>
</reference>
<keyword evidence="2" id="KW-0472">Membrane</keyword>
<gene>
    <name evidence="5" type="primary">Aste57867_13176</name>
    <name evidence="4" type="ORF">As57867_013127</name>
    <name evidence="5" type="ORF">ASTE57867_13176</name>
</gene>
<dbReference type="OrthoDB" id="4062651at2759"/>
<keyword evidence="2" id="KW-0812">Transmembrane</keyword>
<name>A0A485KXF5_9STRA</name>
<reference evidence="5 6" key="1">
    <citation type="submission" date="2019-03" db="EMBL/GenBank/DDBJ databases">
        <authorList>
            <person name="Gaulin E."/>
            <person name="Dumas B."/>
        </authorList>
    </citation>
    <scope>NUCLEOTIDE SEQUENCE [LARGE SCALE GENOMIC DNA]</scope>
    <source>
        <strain evidence="5">CBS 568.67</strain>
    </source>
</reference>
<dbReference type="Proteomes" id="UP000332933">
    <property type="component" value="Unassembled WGS sequence"/>
</dbReference>
<dbReference type="GO" id="GO:0005524">
    <property type="term" value="F:ATP binding"/>
    <property type="evidence" value="ECO:0007669"/>
    <property type="project" value="InterPro"/>
</dbReference>
<dbReference type="InterPro" id="IPR011009">
    <property type="entry name" value="Kinase-like_dom_sf"/>
</dbReference>
<proteinExistence type="predicted"/>
<feature type="transmembrane region" description="Helical" evidence="2">
    <location>
        <begin position="308"/>
        <end position="328"/>
    </location>
</feature>
<dbReference type="EMBL" id="VJMH01005436">
    <property type="protein sequence ID" value="KAF0696037.1"/>
    <property type="molecule type" value="Genomic_DNA"/>
</dbReference>
<dbReference type="EMBL" id="CAADRA010005457">
    <property type="protein sequence ID" value="VFT90017.1"/>
    <property type="molecule type" value="Genomic_DNA"/>
</dbReference>
<dbReference type="PROSITE" id="PS50011">
    <property type="entry name" value="PROTEIN_KINASE_DOM"/>
    <property type="match status" value="1"/>
</dbReference>
<dbReference type="SUPFAM" id="SSF56112">
    <property type="entry name" value="Protein kinase-like (PK-like)"/>
    <property type="match status" value="1"/>
</dbReference>
<feature type="domain" description="Protein kinase" evidence="3">
    <location>
        <begin position="391"/>
        <end position="687"/>
    </location>
</feature>
<evidence type="ECO:0000313" key="4">
    <source>
        <dbReference type="EMBL" id="KAF0696037.1"/>
    </source>
</evidence>
<dbReference type="InterPro" id="IPR001245">
    <property type="entry name" value="Ser-Thr/Tyr_kinase_cat_dom"/>
</dbReference>
<dbReference type="Gene3D" id="3.30.200.20">
    <property type="entry name" value="Phosphorylase Kinase, domain 1"/>
    <property type="match status" value="1"/>
</dbReference>
<dbReference type="PANTHER" id="PTHR44329:SF214">
    <property type="entry name" value="PROTEIN KINASE DOMAIN-CONTAINING PROTEIN"/>
    <property type="match status" value="1"/>
</dbReference>
<dbReference type="Gene3D" id="1.10.510.10">
    <property type="entry name" value="Transferase(Phosphotransferase) domain 1"/>
    <property type="match status" value="1"/>
</dbReference>
<organism evidence="5 6">
    <name type="scientific">Aphanomyces stellatus</name>
    <dbReference type="NCBI Taxonomy" id="120398"/>
    <lineage>
        <taxon>Eukaryota</taxon>
        <taxon>Sar</taxon>
        <taxon>Stramenopiles</taxon>
        <taxon>Oomycota</taxon>
        <taxon>Saprolegniomycetes</taxon>
        <taxon>Saprolegniales</taxon>
        <taxon>Verrucalvaceae</taxon>
        <taxon>Aphanomyces</taxon>
    </lineage>
</organism>
<dbReference type="CDD" id="cd12087">
    <property type="entry name" value="TM_EGFR-like"/>
    <property type="match status" value="1"/>
</dbReference>
<dbReference type="GO" id="GO:0004674">
    <property type="term" value="F:protein serine/threonine kinase activity"/>
    <property type="evidence" value="ECO:0007669"/>
    <property type="project" value="TreeGrafter"/>
</dbReference>